<feature type="region of interest" description="Disordered" evidence="2">
    <location>
        <begin position="1"/>
        <end position="80"/>
    </location>
</feature>
<evidence type="ECO:0008006" key="5">
    <source>
        <dbReference type="Google" id="ProtNLM"/>
    </source>
</evidence>
<feature type="compositionally biased region" description="Basic and acidic residues" evidence="2">
    <location>
        <begin position="97"/>
        <end position="106"/>
    </location>
</feature>
<protein>
    <recommendedName>
        <fullName evidence="5">Protein CDV3 homolog</fullName>
    </recommendedName>
</protein>
<dbReference type="AlphaFoldDB" id="A0A9D4SUD0"/>
<gene>
    <name evidence="3" type="ORF">HPB52_011050</name>
</gene>
<comment type="similarity">
    <text evidence="1">Belongs to the CDV3 family.</text>
</comment>
<evidence type="ECO:0000313" key="3">
    <source>
        <dbReference type="EMBL" id="KAH7951654.1"/>
    </source>
</evidence>
<organism evidence="3 4">
    <name type="scientific">Rhipicephalus sanguineus</name>
    <name type="common">Brown dog tick</name>
    <name type="synonym">Ixodes sanguineus</name>
    <dbReference type="NCBI Taxonomy" id="34632"/>
    <lineage>
        <taxon>Eukaryota</taxon>
        <taxon>Metazoa</taxon>
        <taxon>Ecdysozoa</taxon>
        <taxon>Arthropoda</taxon>
        <taxon>Chelicerata</taxon>
        <taxon>Arachnida</taxon>
        <taxon>Acari</taxon>
        <taxon>Parasitiformes</taxon>
        <taxon>Ixodida</taxon>
        <taxon>Ixodoidea</taxon>
        <taxon>Ixodidae</taxon>
        <taxon>Rhipicephalinae</taxon>
        <taxon>Rhipicephalus</taxon>
        <taxon>Rhipicephalus</taxon>
    </lineage>
</organism>
<dbReference type="Pfam" id="PF15359">
    <property type="entry name" value="CDV3"/>
    <property type="match status" value="1"/>
</dbReference>
<sequence length="177" mass="19705">MADSSLDQFFAKKDKNKKKTKGKVTSEQIAKKMADSGESAEKTLKKDKDKQENSSGKLSVTIPSLAQGEDEWNDFEEEKEVDYSGLRIQALTIAEKEKEEEAAREQLDEDEPEPKETRGTYRPPHLRSGATAAARTAGTQGSRRPVRQNYDFTSEEQFPTLGAATDTKAPRQVSCCL</sequence>
<dbReference type="EMBL" id="JABSTV010001251">
    <property type="protein sequence ID" value="KAH7951654.1"/>
    <property type="molecule type" value="Genomic_DNA"/>
</dbReference>
<dbReference type="GO" id="GO:0005737">
    <property type="term" value="C:cytoplasm"/>
    <property type="evidence" value="ECO:0007669"/>
    <property type="project" value="TreeGrafter"/>
</dbReference>
<reference evidence="3" key="1">
    <citation type="journal article" date="2020" name="Cell">
        <title>Large-Scale Comparative Analyses of Tick Genomes Elucidate Their Genetic Diversity and Vector Capacities.</title>
        <authorList>
            <consortium name="Tick Genome and Microbiome Consortium (TIGMIC)"/>
            <person name="Jia N."/>
            <person name="Wang J."/>
            <person name="Shi W."/>
            <person name="Du L."/>
            <person name="Sun Y."/>
            <person name="Zhan W."/>
            <person name="Jiang J.F."/>
            <person name="Wang Q."/>
            <person name="Zhang B."/>
            <person name="Ji P."/>
            <person name="Bell-Sakyi L."/>
            <person name="Cui X.M."/>
            <person name="Yuan T.T."/>
            <person name="Jiang B.G."/>
            <person name="Yang W.F."/>
            <person name="Lam T.T."/>
            <person name="Chang Q.C."/>
            <person name="Ding S.J."/>
            <person name="Wang X.J."/>
            <person name="Zhu J.G."/>
            <person name="Ruan X.D."/>
            <person name="Zhao L."/>
            <person name="Wei J.T."/>
            <person name="Ye R.Z."/>
            <person name="Que T.C."/>
            <person name="Du C.H."/>
            <person name="Zhou Y.H."/>
            <person name="Cheng J.X."/>
            <person name="Dai P.F."/>
            <person name="Guo W.B."/>
            <person name="Han X.H."/>
            <person name="Huang E.J."/>
            <person name="Li L.F."/>
            <person name="Wei W."/>
            <person name="Gao Y.C."/>
            <person name="Liu J.Z."/>
            <person name="Shao H.Z."/>
            <person name="Wang X."/>
            <person name="Wang C.C."/>
            <person name="Yang T.C."/>
            <person name="Huo Q.B."/>
            <person name="Li W."/>
            <person name="Chen H.Y."/>
            <person name="Chen S.E."/>
            <person name="Zhou L.G."/>
            <person name="Ni X.B."/>
            <person name="Tian J.H."/>
            <person name="Sheng Y."/>
            <person name="Liu T."/>
            <person name="Pan Y.S."/>
            <person name="Xia L.Y."/>
            <person name="Li J."/>
            <person name="Zhao F."/>
            <person name="Cao W.C."/>
        </authorList>
    </citation>
    <scope>NUCLEOTIDE SEQUENCE</scope>
    <source>
        <strain evidence="3">Rsan-2018</strain>
    </source>
</reference>
<feature type="region of interest" description="Disordered" evidence="2">
    <location>
        <begin position="97"/>
        <end position="177"/>
    </location>
</feature>
<reference evidence="3" key="2">
    <citation type="submission" date="2021-09" db="EMBL/GenBank/DDBJ databases">
        <authorList>
            <person name="Jia N."/>
            <person name="Wang J."/>
            <person name="Shi W."/>
            <person name="Du L."/>
            <person name="Sun Y."/>
            <person name="Zhan W."/>
            <person name="Jiang J."/>
            <person name="Wang Q."/>
            <person name="Zhang B."/>
            <person name="Ji P."/>
            <person name="Sakyi L.B."/>
            <person name="Cui X."/>
            <person name="Yuan T."/>
            <person name="Jiang B."/>
            <person name="Yang W."/>
            <person name="Lam T.T.-Y."/>
            <person name="Chang Q."/>
            <person name="Ding S."/>
            <person name="Wang X."/>
            <person name="Zhu J."/>
            <person name="Ruan X."/>
            <person name="Zhao L."/>
            <person name="Wei J."/>
            <person name="Que T."/>
            <person name="Du C."/>
            <person name="Cheng J."/>
            <person name="Dai P."/>
            <person name="Han X."/>
            <person name="Huang E."/>
            <person name="Gao Y."/>
            <person name="Liu J."/>
            <person name="Shao H."/>
            <person name="Ye R."/>
            <person name="Li L."/>
            <person name="Wei W."/>
            <person name="Wang X."/>
            <person name="Wang C."/>
            <person name="Huo Q."/>
            <person name="Li W."/>
            <person name="Guo W."/>
            <person name="Chen H."/>
            <person name="Chen S."/>
            <person name="Zhou L."/>
            <person name="Zhou L."/>
            <person name="Ni X."/>
            <person name="Tian J."/>
            <person name="Zhou Y."/>
            <person name="Sheng Y."/>
            <person name="Liu T."/>
            <person name="Pan Y."/>
            <person name="Xia L."/>
            <person name="Li J."/>
            <person name="Zhao F."/>
            <person name="Cao W."/>
        </authorList>
    </citation>
    <scope>NUCLEOTIDE SEQUENCE</scope>
    <source>
        <strain evidence="3">Rsan-2018</strain>
        <tissue evidence="3">Larvae</tissue>
    </source>
</reference>
<dbReference type="InterPro" id="IPR026806">
    <property type="entry name" value="CDV3"/>
</dbReference>
<proteinExistence type="inferred from homology"/>
<feature type="compositionally biased region" description="Basic and acidic residues" evidence="2">
    <location>
        <begin position="29"/>
        <end position="52"/>
    </location>
</feature>
<evidence type="ECO:0000256" key="2">
    <source>
        <dbReference type="SAM" id="MobiDB-lite"/>
    </source>
</evidence>
<dbReference type="PANTHER" id="PTHR16284:SF13">
    <property type="entry name" value="PROTEIN CDV3 HOMOLOG"/>
    <property type="match status" value="1"/>
</dbReference>
<dbReference type="Proteomes" id="UP000821837">
    <property type="component" value="Chromosome 5"/>
</dbReference>
<dbReference type="PANTHER" id="PTHR16284">
    <property type="entry name" value="PROTEIN CDV3 HOMOLOG"/>
    <property type="match status" value="1"/>
</dbReference>
<dbReference type="VEuPathDB" id="VectorBase:RSAN_031487"/>
<accession>A0A9D4SUD0</accession>
<keyword evidence="4" id="KW-1185">Reference proteome</keyword>
<feature type="compositionally biased region" description="Acidic residues" evidence="2">
    <location>
        <begin position="68"/>
        <end position="80"/>
    </location>
</feature>
<name>A0A9D4SUD0_RHISA</name>
<feature type="compositionally biased region" description="Polar residues" evidence="2">
    <location>
        <begin position="53"/>
        <end position="64"/>
    </location>
</feature>
<comment type="caution">
    <text evidence="3">The sequence shown here is derived from an EMBL/GenBank/DDBJ whole genome shotgun (WGS) entry which is preliminary data.</text>
</comment>
<evidence type="ECO:0000313" key="4">
    <source>
        <dbReference type="Proteomes" id="UP000821837"/>
    </source>
</evidence>
<evidence type="ECO:0000256" key="1">
    <source>
        <dbReference type="ARBA" id="ARBA00006062"/>
    </source>
</evidence>
<feature type="compositionally biased region" description="Low complexity" evidence="2">
    <location>
        <begin position="127"/>
        <end position="143"/>
    </location>
</feature>